<dbReference type="InterPro" id="IPR000719">
    <property type="entry name" value="Prot_kinase_dom"/>
</dbReference>
<keyword evidence="3" id="KW-0808">Transferase</keyword>
<feature type="region of interest" description="Disordered" evidence="7">
    <location>
        <begin position="351"/>
        <end position="411"/>
    </location>
</feature>
<evidence type="ECO:0000256" key="2">
    <source>
        <dbReference type="ARBA" id="ARBA00022527"/>
    </source>
</evidence>
<sequence length="411" mass="43149">MTSTTGRLLDGRYRLVERIAAGGQGEVWRAEDLGLGRPAAVKLLRGEYADNAEFRERFRREAQHAAGLSHPGIAQVFDYSEGDGGEAPYLVMEYVAGESLSAAIAREAPMSVARVLDIVAAVASALASAHAAGLVHRDVKPGNVLLGGDGSIKITDFGIARAMDASSLTRTGTLMGTPLYLAPEQAIGRPATAASDLYALGIIAFELLTGRPPYEGPPTAVVLAHRDTPLPPLPSSVPPGLAGLVQALTAKDPAARPHPAAAVAEQATLLRADPGTGTRRPDETPLDQPVPGDTPLDQAVPGVRREGLTQVLDQPVPPVRRRWALPLALGGGLALLVGLVTWTAWPASDHRPAVVPSPSAAIRHPSATPTKASPRPVAKRPRHATHAPPHRGNPDKKAKRAKHGKHGKDRH</sequence>
<name>A0ABP8PUG3_9ACTN</name>
<feature type="compositionally biased region" description="Basic residues" evidence="7">
    <location>
        <begin position="377"/>
        <end position="389"/>
    </location>
</feature>
<evidence type="ECO:0000256" key="3">
    <source>
        <dbReference type="ARBA" id="ARBA00022679"/>
    </source>
</evidence>
<dbReference type="PROSITE" id="PS00108">
    <property type="entry name" value="PROTEIN_KINASE_ST"/>
    <property type="match status" value="1"/>
</dbReference>
<gene>
    <name evidence="9" type="ORF">GCM10023191_030520</name>
</gene>
<evidence type="ECO:0000256" key="4">
    <source>
        <dbReference type="ARBA" id="ARBA00022741"/>
    </source>
</evidence>
<dbReference type="Gene3D" id="3.30.200.20">
    <property type="entry name" value="Phosphorylase Kinase, domain 1"/>
    <property type="match status" value="1"/>
</dbReference>
<keyword evidence="2" id="KW-0723">Serine/threonine-protein kinase</keyword>
<evidence type="ECO:0000256" key="7">
    <source>
        <dbReference type="SAM" id="MobiDB-lite"/>
    </source>
</evidence>
<dbReference type="InterPro" id="IPR011009">
    <property type="entry name" value="Kinase-like_dom_sf"/>
</dbReference>
<keyword evidence="4" id="KW-0547">Nucleotide-binding</keyword>
<evidence type="ECO:0000256" key="6">
    <source>
        <dbReference type="ARBA" id="ARBA00022840"/>
    </source>
</evidence>
<feature type="compositionally biased region" description="Basic residues" evidence="7">
    <location>
        <begin position="397"/>
        <end position="411"/>
    </location>
</feature>
<reference evidence="10" key="1">
    <citation type="journal article" date="2019" name="Int. J. Syst. Evol. Microbiol.">
        <title>The Global Catalogue of Microorganisms (GCM) 10K type strain sequencing project: providing services to taxonomists for standard genome sequencing and annotation.</title>
        <authorList>
            <consortium name="The Broad Institute Genomics Platform"/>
            <consortium name="The Broad Institute Genome Sequencing Center for Infectious Disease"/>
            <person name="Wu L."/>
            <person name="Ma J."/>
        </authorList>
    </citation>
    <scope>NUCLEOTIDE SEQUENCE [LARGE SCALE GENOMIC DNA]</scope>
    <source>
        <strain evidence="10">JCM 17933</strain>
    </source>
</reference>
<feature type="region of interest" description="Disordered" evidence="7">
    <location>
        <begin position="268"/>
        <end position="303"/>
    </location>
</feature>
<dbReference type="PANTHER" id="PTHR43289:SF6">
    <property type="entry name" value="SERINE_THREONINE-PROTEIN KINASE NEKL-3"/>
    <property type="match status" value="1"/>
</dbReference>
<evidence type="ECO:0000256" key="5">
    <source>
        <dbReference type="ARBA" id="ARBA00022777"/>
    </source>
</evidence>
<dbReference type="EC" id="2.7.11.1" evidence="1"/>
<dbReference type="Pfam" id="PF00069">
    <property type="entry name" value="Pkinase"/>
    <property type="match status" value="1"/>
</dbReference>
<dbReference type="SUPFAM" id="SSF56112">
    <property type="entry name" value="Protein kinase-like (PK-like)"/>
    <property type="match status" value="1"/>
</dbReference>
<keyword evidence="6" id="KW-0067">ATP-binding</keyword>
<dbReference type="GO" id="GO:0016301">
    <property type="term" value="F:kinase activity"/>
    <property type="evidence" value="ECO:0007669"/>
    <property type="project" value="UniProtKB-KW"/>
</dbReference>
<dbReference type="SMART" id="SM00220">
    <property type="entry name" value="S_TKc"/>
    <property type="match status" value="1"/>
</dbReference>
<evidence type="ECO:0000259" key="8">
    <source>
        <dbReference type="PROSITE" id="PS50011"/>
    </source>
</evidence>
<dbReference type="Proteomes" id="UP001500503">
    <property type="component" value="Unassembled WGS sequence"/>
</dbReference>
<comment type="caution">
    <text evidence="9">The sequence shown here is derived from an EMBL/GenBank/DDBJ whole genome shotgun (WGS) entry which is preliminary data.</text>
</comment>
<dbReference type="CDD" id="cd14014">
    <property type="entry name" value="STKc_PknB_like"/>
    <property type="match status" value="1"/>
</dbReference>
<protein>
    <recommendedName>
        <fullName evidence="1">non-specific serine/threonine protein kinase</fullName>
        <ecNumber evidence="1">2.7.11.1</ecNumber>
    </recommendedName>
</protein>
<dbReference type="InterPro" id="IPR008271">
    <property type="entry name" value="Ser/Thr_kinase_AS"/>
</dbReference>
<feature type="domain" description="Protein kinase" evidence="8">
    <location>
        <begin position="13"/>
        <end position="269"/>
    </location>
</feature>
<proteinExistence type="predicted"/>
<dbReference type="EMBL" id="BAABHF010000019">
    <property type="protein sequence ID" value="GAA4493301.1"/>
    <property type="molecule type" value="Genomic_DNA"/>
</dbReference>
<evidence type="ECO:0000313" key="9">
    <source>
        <dbReference type="EMBL" id="GAA4493301.1"/>
    </source>
</evidence>
<dbReference type="PANTHER" id="PTHR43289">
    <property type="entry name" value="MITOGEN-ACTIVATED PROTEIN KINASE KINASE KINASE 20-RELATED"/>
    <property type="match status" value="1"/>
</dbReference>
<keyword evidence="5 9" id="KW-0418">Kinase</keyword>
<dbReference type="RefSeq" id="WP_345463535.1">
    <property type="nucleotide sequence ID" value="NZ_BAABHF010000019.1"/>
</dbReference>
<dbReference type="Gene3D" id="1.10.510.10">
    <property type="entry name" value="Transferase(Phosphotransferase) domain 1"/>
    <property type="match status" value="1"/>
</dbReference>
<organism evidence="9 10">
    <name type="scientific">Actinoallomurus oryzae</name>
    <dbReference type="NCBI Taxonomy" id="502180"/>
    <lineage>
        <taxon>Bacteria</taxon>
        <taxon>Bacillati</taxon>
        <taxon>Actinomycetota</taxon>
        <taxon>Actinomycetes</taxon>
        <taxon>Streptosporangiales</taxon>
        <taxon>Thermomonosporaceae</taxon>
        <taxon>Actinoallomurus</taxon>
    </lineage>
</organism>
<evidence type="ECO:0000256" key="1">
    <source>
        <dbReference type="ARBA" id="ARBA00012513"/>
    </source>
</evidence>
<keyword evidence="10" id="KW-1185">Reference proteome</keyword>
<accession>A0ABP8PUG3</accession>
<dbReference type="PROSITE" id="PS50011">
    <property type="entry name" value="PROTEIN_KINASE_DOM"/>
    <property type="match status" value="1"/>
</dbReference>
<evidence type="ECO:0000313" key="10">
    <source>
        <dbReference type="Proteomes" id="UP001500503"/>
    </source>
</evidence>